<dbReference type="Proteomes" id="UP000594260">
    <property type="component" value="Unplaced"/>
</dbReference>
<dbReference type="GeneID" id="111254304"/>
<comment type="subcellular location">
    <subcellularLocation>
        <location evidence="1">Mitochondrion</location>
    </subcellularLocation>
</comment>
<comment type="subunit">
    <text evidence="9">Heterotetramer; forms a dimer of dimers with IBA57. Interacts with [2Fe-2S]-ISCA2 forming the heterodimer [2Fe- 2S]-ISCA2-IBA57 complex; [2Fe-2S] cluster binding is absolutely required to promote the complex formation.</text>
</comment>
<dbReference type="GO" id="GO:0051539">
    <property type="term" value="F:4 iron, 4 sulfur cluster binding"/>
    <property type="evidence" value="ECO:0007669"/>
    <property type="project" value="TreeGrafter"/>
</dbReference>
<proteinExistence type="inferred from homology"/>
<protein>
    <recommendedName>
        <fullName evidence="7">Iron-sulfur cluster assembly 2 homolog, mitochondrial</fullName>
    </recommendedName>
    <alternativeName>
        <fullName evidence="8">HESB-like domain-containing protein 1</fullName>
    </alternativeName>
</protein>
<evidence type="ECO:0000256" key="6">
    <source>
        <dbReference type="ARBA" id="ARBA00057540"/>
    </source>
</evidence>
<name>A0A7M7KY35_VARDE</name>
<sequence length="127" mass="13899">MGSPPDHYLLPVLQNDSGGGLILSDSCVDKLRRTADPGEMLRVTIEGGGCSGFQYKLSLDKEVKDDDLVFERDGAKVICDKMSFGFIEGSTVDYEEELIRSGFRILDNPQADKKCSCGASFTPKIEL</sequence>
<evidence type="ECO:0000256" key="1">
    <source>
        <dbReference type="ARBA" id="ARBA00004173"/>
    </source>
</evidence>
<dbReference type="PANTHER" id="PTHR43011:SF1">
    <property type="entry name" value="IRON-SULFUR CLUSTER ASSEMBLY 2 HOMOLOG, MITOCHONDRIAL"/>
    <property type="match status" value="1"/>
</dbReference>
<dbReference type="Pfam" id="PF01521">
    <property type="entry name" value="Fe-S_biosyn"/>
    <property type="match status" value="1"/>
</dbReference>
<dbReference type="InParanoid" id="A0A7M7KY35"/>
<keyword evidence="12" id="KW-1185">Reference proteome</keyword>
<dbReference type="GO" id="GO:0016226">
    <property type="term" value="P:iron-sulfur cluster assembly"/>
    <property type="evidence" value="ECO:0007669"/>
    <property type="project" value="InterPro"/>
</dbReference>
<evidence type="ECO:0000256" key="7">
    <source>
        <dbReference type="ARBA" id="ARBA00073313"/>
    </source>
</evidence>
<dbReference type="OrthoDB" id="1938621at2759"/>
<evidence type="ECO:0000256" key="5">
    <source>
        <dbReference type="ARBA" id="ARBA00023128"/>
    </source>
</evidence>
<accession>A0A7M7KY35</accession>
<dbReference type="NCBIfam" id="TIGR00049">
    <property type="entry name" value="iron-sulfur cluster assembly accessory protein"/>
    <property type="match status" value="1"/>
</dbReference>
<dbReference type="InterPro" id="IPR000361">
    <property type="entry name" value="ATAP_core_dom"/>
</dbReference>
<dbReference type="AlphaFoldDB" id="A0A7M7KY35"/>
<dbReference type="OMA" id="INRFAYH"/>
<dbReference type="InterPro" id="IPR035903">
    <property type="entry name" value="HesB-like_dom_sf"/>
</dbReference>
<organism evidence="11 12">
    <name type="scientific">Varroa destructor</name>
    <name type="common">Honeybee mite</name>
    <dbReference type="NCBI Taxonomy" id="109461"/>
    <lineage>
        <taxon>Eukaryota</taxon>
        <taxon>Metazoa</taxon>
        <taxon>Ecdysozoa</taxon>
        <taxon>Arthropoda</taxon>
        <taxon>Chelicerata</taxon>
        <taxon>Arachnida</taxon>
        <taxon>Acari</taxon>
        <taxon>Parasitiformes</taxon>
        <taxon>Mesostigmata</taxon>
        <taxon>Gamasina</taxon>
        <taxon>Dermanyssoidea</taxon>
        <taxon>Varroidae</taxon>
        <taxon>Varroa</taxon>
    </lineage>
</organism>
<evidence type="ECO:0000259" key="10">
    <source>
        <dbReference type="Pfam" id="PF01521"/>
    </source>
</evidence>
<evidence type="ECO:0000256" key="9">
    <source>
        <dbReference type="ARBA" id="ARBA00093471"/>
    </source>
</evidence>
<dbReference type="GO" id="GO:0005506">
    <property type="term" value="F:iron ion binding"/>
    <property type="evidence" value="ECO:0007669"/>
    <property type="project" value="TreeGrafter"/>
</dbReference>
<evidence type="ECO:0000256" key="3">
    <source>
        <dbReference type="ARBA" id="ARBA00022723"/>
    </source>
</evidence>
<reference evidence="11" key="1">
    <citation type="submission" date="2021-01" db="UniProtKB">
        <authorList>
            <consortium name="EnsemblMetazoa"/>
        </authorList>
    </citation>
    <scope>IDENTIFICATION</scope>
</reference>
<dbReference type="EnsemblMetazoa" id="XM_022815001">
    <property type="protein sequence ID" value="XP_022670736"/>
    <property type="gene ID" value="LOC111254304"/>
</dbReference>
<dbReference type="GO" id="GO:0051537">
    <property type="term" value="F:2 iron, 2 sulfur cluster binding"/>
    <property type="evidence" value="ECO:0007669"/>
    <property type="project" value="TreeGrafter"/>
</dbReference>
<dbReference type="KEGG" id="vde:111254304"/>
<evidence type="ECO:0000313" key="11">
    <source>
        <dbReference type="EnsemblMetazoa" id="XP_022670736"/>
    </source>
</evidence>
<evidence type="ECO:0000313" key="12">
    <source>
        <dbReference type="Proteomes" id="UP000594260"/>
    </source>
</evidence>
<dbReference type="SUPFAM" id="SSF89360">
    <property type="entry name" value="HesB-like domain"/>
    <property type="match status" value="1"/>
</dbReference>
<feature type="domain" description="Core" evidence="10">
    <location>
        <begin position="22"/>
        <end position="118"/>
    </location>
</feature>
<dbReference type="FunCoup" id="A0A7M7KY35">
    <property type="interactions" value="908"/>
</dbReference>
<dbReference type="InterPro" id="IPR016092">
    <property type="entry name" value="ATAP"/>
</dbReference>
<dbReference type="Gene3D" id="2.60.300.12">
    <property type="entry name" value="HesB-like domain"/>
    <property type="match status" value="1"/>
</dbReference>
<keyword evidence="5" id="KW-0496">Mitochondrion</keyword>
<dbReference type="RefSeq" id="XP_022670736.1">
    <property type="nucleotide sequence ID" value="XM_022815001.1"/>
</dbReference>
<comment type="function">
    <text evidence="6">Involved in the maturation of mitochondrial 4Fe-4S proteins functioning late in the iron-sulfur cluster assembly pathway. May be involved in the binding of an intermediate of Fe/S cluster assembly.</text>
</comment>
<evidence type="ECO:0000256" key="2">
    <source>
        <dbReference type="ARBA" id="ARBA00006718"/>
    </source>
</evidence>
<keyword evidence="4" id="KW-0408">Iron</keyword>
<dbReference type="PANTHER" id="PTHR43011">
    <property type="entry name" value="IRON-SULFUR CLUSTER ASSEMBLY 2 HOMOLOG, MITOCHONDRIAL"/>
    <property type="match status" value="1"/>
</dbReference>
<dbReference type="FunFam" id="2.60.300.12:FF:000006">
    <property type="entry name" value="Iron-sulfur cluster assembly 2 mitochondrial"/>
    <property type="match status" value="1"/>
</dbReference>
<dbReference type="GO" id="GO:0120510">
    <property type="term" value="C:mitochondrial [4Fe-4S] assembly complex"/>
    <property type="evidence" value="ECO:0007669"/>
    <property type="project" value="UniProtKB-ARBA"/>
</dbReference>
<keyword evidence="3" id="KW-0479">Metal-binding</keyword>
<comment type="similarity">
    <text evidence="2">Belongs to the HesB/IscA family.</text>
</comment>
<evidence type="ECO:0000256" key="8">
    <source>
        <dbReference type="ARBA" id="ARBA00077082"/>
    </source>
</evidence>
<evidence type="ECO:0000256" key="4">
    <source>
        <dbReference type="ARBA" id="ARBA00023004"/>
    </source>
</evidence>